<accession>A0ABY4YBU0</accession>
<dbReference type="RefSeq" id="WP_322790915.1">
    <property type="nucleotide sequence ID" value="NZ_CP071527.1"/>
</dbReference>
<keyword evidence="3" id="KW-0812">Transmembrane</keyword>
<dbReference type="InterPro" id="IPR011761">
    <property type="entry name" value="ATP-grasp"/>
</dbReference>
<organism evidence="5 6">
    <name type="scientific">Legionella lytica</name>
    <dbReference type="NCBI Taxonomy" id="96232"/>
    <lineage>
        <taxon>Bacteria</taxon>
        <taxon>Pseudomonadati</taxon>
        <taxon>Pseudomonadota</taxon>
        <taxon>Gammaproteobacteria</taxon>
        <taxon>Legionellales</taxon>
        <taxon>Legionellaceae</taxon>
        <taxon>Legionella</taxon>
    </lineage>
</organism>
<keyword evidence="6" id="KW-1185">Reference proteome</keyword>
<keyword evidence="1" id="KW-0464">Manganese</keyword>
<keyword evidence="3" id="KW-0472">Membrane</keyword>
<feature type="domain" description="ATP-grasp" evidence="4">
    <location>
        <begin position="62"/>
        <end position="318"/>
    </location>
</feature>
<evidence type="ECO:0000259" key="4">
    <source>
        <dbReference type="PROSITE" id="PS50975"/>
    </source>
</evidence>
<dbReference type="PANTHER" id="PTHR21621">
    <property type="entry name" value="RIBOSOMAL PROTEIN S6 MODIFICATION PROTEIN"/>
    <property type="match status" value="1"/>
</dbReference>
<evidence type="ECO:0000256" key="2">
    <source>
        <dbReference type="PROSITE-ProRule" id="PRU00409"/>
    </source>
</evidence>
<dbReference type="Proteomes" id="UP001057474">
    <property type="component" value="Chromosome"/>
</dbReference>
<dbReference type="SUPFAM" id="SSF56059">
    <property type="entry name" value="Glutathione synthetase ATP-binding domain-like"/>
    <property type="match status" value="1"/>
</dbReference>
<name>A0ABY4YBU0_9GAMM</name>
<dbReference type="EMBL" id="CP071527">
    <property type="protein sequence ID" value="USQ15099.1"/>
    <property type="molecule type" value="Genomic_DNA"/>
</dbReference>
<dbReference type="Gene3D" id="3.30.1490.20">
    <property type="entry name" value="ATP-grasp fold, A domain"/>
    <property type="match status" value="1"/>
</dbReference>
<keyword evidence="3" id="KW-1133">Transmembrane helix</keyword>
<dbReference type="PROSITE" id="PS50975">
    <property type="entry name" value="ATP_GRASP"/>
    <property type="match status" value="1"/>
</dbReference>
<sequence length="360" mass="41203">MNGNALLYYKSAQALFLPVKPIEELDGFELRLHKHRYFFCGAEPPINYSSSTRIGRHKYFANRLLEEAEIPVPSAVLVDKEELENDAFTEQTDQLQFPLVIKPLNERQGRGVLCNIQSLDELRAVLTEAFSTYEQIIVEEFHGNLKSYRVLVFNQKVIGVVLRHPSFVLGDGKHNITDLIEQTNKERKQINEFLGPISLDAEASICLREQGLKEDYIPRVGEKISLGYTSNATRGGSYENISKNICKENRKLMIQVANTLNLKLVGIDIQCEDINKPIKYPEGVIIEANEIPSIRIHEIPMHGPANLVTRKIMRHFIYRHPFAYLCSLYFNKRTAFYIRTLIIAVIITVLYPLLKTKGII</sequence>
<dbReference type="Gene3D" id="3.30.470.20">
    <property type="entry name" value="ATP-grasp fold, B domain"/>
    <property type="match status" value="2"/>
</dbReference>
<keyword evidence="2" id="KW-0547">Nucleotide-binding</keyword>
<keyword evidence="2" id="KW-0067">ATP-binding</keyword>
<dbReference type="Pfam" id="PF08443">
    <property type="entry name" value="RimK"/>
    <property type="match status" value="1"/>
</dbReference>
<reference evidence="5" key="1">
    <citation type="submission" date="2021-03" db="EMBL/GenBank/DDBJ databases">
        <title>Legionella lytica PCM 2298.</title>
        <authorList>
            <person name="Koper P."/>
        </authorList>
    </citation>
    <scope>NUCLEOTIDE SEQUENCE</scope>
    <source>
        <strain evidence="5">PCM 2298</strain>
    </source>
</reference>
<proteinExistence type="predicted"/>
<protein>
    <submittedName>
        <fullName evidence="5">UDP-N-acetylmuramyl peptide synthase</fullName>
    </submittedName>
</protein>
<evidence type="ECO:0000313" key="6">
    <source>
        <dbReference type="Proteomes" id="UP001057474"/>
    </source>
</evidence>
<feature type="transmembrane region" description="Helical" evidence="3">
    <location>
        <begin position="336"/>
        <end position="354"/>
    </location>
</feature>
<dbReference type="InterPro" id="IPR013815">
    <property type="entry name" value="ATP_grasp_subdomain_1"/>
</dbReference>
<evidence type="ECO:0000256" key="3">
    <source>
        <dbReference type="SAM" id="Phobius"/>
    </source>
</evidence>
<dbReference type="PANTHER" id="PTHR21621:SF0">
    <property type="entry name" value="BETA-CITRYLGLUTAMATE SYNTHASE B-RELATED"/>
    <property type="match status" value="1"/>
</dbReference>
<gene>
    <name evidence="5" type="ORF">J2N86_03105</name>
</gene>
<dbReference type="InterPro" id="IPR013651">
    <property type="entry name" value="ATP-grasp_RimK-type"/>
</dbReference>
<evidence type="ECO:0000256" key="1">
    <source>
        <dbReference type="ARBA" id="ARBA00023211"/>
    </source>
</evidence>
<evidence type="ECO:0000313" key="5">
    <source>
        <dbReference type="EMBL" id="USQ15099.1"/>
    </source>
</evidence>